<keyword evidence="7" id="KW-0694">RNA-binding</keyword>
<feature type="domain" description="Integrase catalytic" evidence="16">
    <location>
        <begin position="195"/>
        <end position="358"/>
    </location>
</feature>
<evidence type="ECO:0000259" key="15">
    <source>
        <dbReference type="PROSITE" id="PS50013"/>
    </source>
</evidence>
<keyword evidence="12" id="KW-0233">DNA recombination</keyword>
<dbReference type="InterPro" id="IPR000953">
    <property type="entry name" value="Chromo/chromo_shadow_dom"/>
</dbReference>
<evidence type="ECO:0000256" key="14">
    <source>
        <dbReference type="SAM" id="MobiDB-lite"/>
    </source>
</evidence>
<dbReference type="PANTHER" id="PTHR37984">
    <property type="entry name" value="PROTEIN CBG26694"/>
    <property type="match status" value="1"/>
</dbReference>
<dbReference type="Pfam" id="PF00665">
    <property type="entry name" value="rve"/>
    <property type="match status" value="1"/>
</dbReference>
<dbReference type="GO" id="GO:0006338">
    <property type="term" value="P:chromatin remodeling"/>
    <property type="evidence" value="ECO:0007669"/>
    <property type="project" value="UniProtKB-ARBA"/>
</dbReference>
<keyword evidence="9" id="KW-0695">RNA-directed DNA polymerase</keyword>
<feature type="region of interest" description="Disordered" evidence="14">
    <location>
        <begin position="514"/>
        <end position="534"/>
    </location>
</feature>
<dbReference type="GO" id="GO:0003677">
    <property type="term" value="F:DNA binding"/>
    <property type="evidence" value="ECO:0007669"/>
    <property type="project" value="UniProtKB-KW"/>
</dbReference>
<evidence type="ECO:0000313" key="18">
    <source>
        <dbReference type="Proteomes" id="UP001201980"/>
    </source>
</evidence>
<evidence type="ECO:0000313" key="17">
    <source>
        <dbReference type="EMBL" id="KAJ2903488.1"/>
    </source>
</evidence>
<keyword evidence="3" id="KW-0479">Metal-binding</keyword>
<proteinExistence type="predicted"/>
<keyword evidence="13" id="KW-0175">Coiled coil</keyword>
<keyword evidence="10" id="KW-0548">Nucleotidyltransferase</keyword>
<dbReference type="InterPro" id="IPR041588">
    <property type="entry name" value="Integrase_H2C2"/>
</dbReference>
<dbReference type="InterPro" id="IPR036397">
    <property type="entry name" value="RNaseH_sf"/>
</dbReference>
<dbReference type="Pfam" id="PF17921">
    <property type="entry name" value="Integrase_H2C2"/>
    <property type="match status" value="1"/>
</dbReference>
<evidence type="ECO:0000256" key="3">
    <source>
        <dbReference type="ARBA" id="ARBA00022723"/>
    </source>
</evidence>
<dbReference type="InterPro" id="IPR050951">
    <property type="entry name" value="Retrovirus_Pol_polyprotein"/>
</dbReference>
<dbReference type="GO" id="GO:0015074">
    <property type="term" value="P:DNA integration"/>
    <property type="evidence" value="ECO:0007669"/>
    <property type="project" value="UniProtKB-KW"/>
</dbReference>
<keyword evidence="8" id="KW-0229">DNA integration</keyword>
<reference evidence="17" key="1">
    <citation type="submission" date="2022-07" db="EMBL/GenBank/DDBJ databases">
        <title>Draft genome sequence of Zalerion maritima ATCC 34329, a (micro)plastics degrading marine fungus.</title>
        <authorList>
            <person name="Paco A."/>
            <person name="Goncalves M.F.M."/>
            <person name="Rocha-Santos T.A.P."/>
            <person name="Alves A."/>
        </authorList>
    </citation>
    <scope>NUCLEOTIDE SEQUENCE</scope>
    <source>
        <strain evidence="17">ATCC 34329</strain>
    </source>
</reference>
<dbReference type="Pfam" id="PF24626">
    <property type="entry name" value="SH3_Tf2-1"/>
    <property type="match status" value="1"/>
</dbReference>
<evidence type="ECO:0000256" key="13">
    <source>
        <dbReference type="SAM" id="Coils"/>
    </source>
</evidence>
<keyword evidence="6" id="KW-0460">Magnesium</keyword>
<evidence type="ECO:0000256" key="10">
    <source>
        <dbReference type="ARBA" id="ARBA00022932"/>
    </source>
</evidence>
<keyword evidence="4" id="KW-0064">Aspartyl protease</keyword>
<dbReference type="PROSITE" id="PS50013">
    <property type="entry name" value="CHROMO_2"/>
    <property type="match status" value="1"/>
</dbReference>
<dbReference type="SMART" id="SM00298">
    <property type="entry name" value="CHROMO"/>
    <property type="match status" value="1"/>
</dbReference>
<evidence type="ECO:0000256" key="6">
    <source>
        <dbReference type="ARBA" id="ARBA00022842"/>
    </source>
</evidence>
<dbReference type="GO" id="GO:0003964">
    <property type="term" value="F:RNA-directed DNA polymerase activity"/>
    <property type="evidence" value="ECO:0007669"/>
    <property type="project" value="UniProtKB-KW"/>
</dbReference>
<evidence type="ECO:0000256" key="1">
    <source>
        <dbReference type="ARBA" id="ARBA00011353"/>
    </source>
</evidence>
<dbReference type="Proteomes" id="UP001201980">
    <property type="component" value="Unassembled WGS sequence"/>
</dbReference>
<keyword evidence="5" id="KW-0378">Hydrolase</keyword>
<feature type="region of interest" description="Disordered" evidence="14">
    <location>
        <begin position="42"/>
        <end position="68"/>
    </location>
</feature>
<protein>
    <submittedName>
        <fullName evidence="17">Uncharacterized protein</fullName>
    </submittedName>
</protein>
<dbReference type="GO" id="GO:0046872">
    <property type="term" value="F:metal ion binding"/>
    <property type="evidence" value="ECO:0007669"/>
    <property type="project" value="UniProtKB-KW"/>
</dbReference>
<dbReference type="InterPro" id="IPR056924">
    <property type="entry name" value="SH3_Tf2-1"/>
</dbReference>
<comment type="caution">
    <text evidence="17">The sequence shown here is derived from an EMBL/GenBank/DDBJ whole genome shotgun (WGS) entry which is preliminary data.</text>
</comment>
<evidence type="ECO:0000256" key="2">
    <source>
        <dbReference type="ARBA" id="ARBA00022670"/>
    </source>
</evidence>
<evidence type="ECO:0000256" key="9">
    <source>
        <dbReference type="ARBA" id="ARBA00022918"/>
    </source>
</evidence>
<feature type="compositionally biased region" description="Basic and acidic residues" evidence="14">
    <location>
        <begin position="55"/>
        <end position="68"/>
    </location>
</feature>
<dbReference type="GO" id="GO:0005634">
    <property type="term" value="C:nucleus"/>
    <property type="evidence" value="ECO:0007669"/>
    <property type="project" value="UniProtKB-ARBA"/>
</dbReference>
<comment type="subunit">
    <text evidence="1">Component of the NuA4 histone acetyltransferase complex.</text>
</comment>
<evidence type="ECO:0000259" key="16">
    <source>
        <dbReference type="PROSITE" id="PS50994"/>
    </source>
</evidence>
<dbReference type="Pfam" id="PF00385">
    <property type="entry name" value="Chromo"/>
    <property type="match status" value="1"/>
</dbReference>
<evidence type="ECO:0000256" key="12">
    <source>
        <dbReference type="ARBA" id="ARBA00023172"/>
    </source>
</evidence>
<sequence length="534" mass="60989">MARRETRESQQGFSSEPKADDGAAETAGFAATADDAAAMTVGFAADGTPIPRRRIIPDEKSEDKETDHLLRILSIQAVTRREARTACRGKPQRAERASSEGAKEAEQSSTAEFEETHQDLISLIRKYQPSDPNIARILKDLEGQKQKGFHIKNGLLFKDRQVVVPQQRALIEELLQVYHDDPLAGHWGREKTLDLLRRTFYWKGMSIDVAEYVATCPTQEVDSILVIVDRYTKMVRCFATSSDATAADFAELFHQKIKLKHGSPRGIVSDRDSKITSKFWARVCHKALIKRRLSTAFHPQTDGQTEILNRILEHYLRAFASNEQASWAKLLPAAEFAYNNSRNSTTGISPFRALYGYDPELRFDIADDVPEGEIPAARDRIRRLHELRQELRKKLNSSKKLQILWVGPFRITERIGHSAYRLALPDIYAKLYDVFLIQSLEPYHVRDGHEETTLPMPPLEDEPDEWEVEEVVGKSQIQGNIHYLVKWAGWPSEYNQWVPETDMVNAQDTIRKFGRTKKGRKAEEALTGRQPKRR</sequence>
<dbReference type="InterPro" id="IPR016197">
    <property type="entry name" value="Chromo-like_dom_sf"/>
</dbReference>
<evidence type="ECO:0000256" key="4">
    <source>
        <dbReference type="ARBA" id="ARBA00022750"/>
    </source>
</evidence>
<keyword evidence="11" id="KW-0238">DNA-binding</keyword>
<feature type="coiled-coil region" evidence="13">
    <location>
        <begin position="374"/>
        <end position="404"/>
    </location>
</feature>
<dbReference type="InterPro" id="IPR023780">
    <property type="entry name" value="Chromo_domain"/>
</dbReference>
<evidence type="ECO:0000256" key="5">
    <source>
        <dbReference type="ARBA" id="ARBA00022801"/>
    </source>
</evidence>
<evidence type="ECO:0000256" key="8">
    <source>
        <dbReference type="ARBA" id="ARBA00022908"/>
    </source>
</evidence>
<keyword evidence="2" id="KW-0645">Protease</keyword>
<keyword evidence="10" id="KW-0808">Transferase</keyword>
<dbReference type="InterPro" id="IPR001584">
    <property type="entry name" value="Integrase_cat-core"/>
</dbReference>
<evidence type="ECO:0000256" key="7">
    <source>
        <dbReference type="ARBA" id="ARBA00022884"/>
    </source>
</evidence>
<dbReference type="Gene3D" id="2.40.50.40">
    <property type="match status" value="1"/>
</dbReference>
<feature type="compositionally biased region" description="Basic and acidic residues" evidence="14">
    <location>
        <begin position="92"/>
        <end position="106"/>
    </location>
</feature>
<dbReference type="GO" id="GO:0003887">
    <property type="term" value="F:DNA-directed DNA polymerase activity"/>
    <property type="evidence" value="ECO:0007669"/>
    <property type="project" value="UniProtKB-KW"/>
</dbReference>
<dbReference type="GO" id="GO:0004190">
    <property type="term" value="F:aspartic-type endopeptidase activity"/>
    <property type="evidence" value="ECO:0007669"/>
    <property type="project" value="UniProtKB-KW"/>
</dbReference>
<dbReference type="SUPFAM" id="SSF53098">
    <property type="entry name" value="Ribonuclease H-like"/>
    <property type="match status" value="1"/>
</dbReference>
<gene>
    <name evidence="17" type="ORF">MKZ38_009887</name>
</gene>
<dbReference type="InterPro" id="IPR012337">
    <property type="entry name" value="RNaseH-like_sf"/>
</dbReference>
<dbReference type="PANTHER" id="PTHR37984:SF5">
    <property type="entry name" value="PROTEIN NYNRIN-LIKE"/>
    <property type="match status" value="1"/>
</dbReference>
<dbReference type="GO" id="GO:0006310">
    <property type="term" value="P:DNA recombination"/>
    <property type="evidence" value="ECO:0007669"/>
    <property type="project" value="UniProtKB-KW"/>
</dbReference>
<dbReference type="AlphaFoldDB" id="A0AAD5WVH8"/>
<dbReference type="Gene3D" id="3.30.420.10">
    <property type="entry name" value="Ribonuclease H-like superfamily/Ribonuclease H"/>
    <property type="match status" value="1"/>
</dbReference>
<feature type="region of interest" description="Disordered" evidence="14">
    <location>
        <begin position="81"/>
        <end position="113"/>
    </location>
</feature>
<dbReference type="SUPFAM" id="SSF54160">
    <property type="entry name" value="Chromo domain-like"/>
    <property type="match status" value="1"/>
</dbReference>
<evidence type="ECO:0000256" key="11">
    <source>
        <dbReference type="ARBA" id="ARBA00023125"/>
    </source>
</evidence>
<feature type="domain" description="Chromo" evidence="15">
    <location>
        <begin position="466"/>
        <end position="525"/>
    </location>
</feature>
<keyword evidence="10" id="KW-0239">DNA-directed DNA polymerase</keyword>
<dbReference type="EMBL" id="JAKWBI020000080">
    <property type="protein sequence ID" value="KAJ2903488.1"/>
    <property type="molecule type" value="Genomic_DNA"/>
</dbReference>
<name>A0AAD5WVH8_9PEZI</name>
<dbReference type="PROSITE" id="PS50994">
    <property type="entry name" value="INTEGRASE"/>
    <property type="match status" value="1"/>
</dbReference>
<feature type="region of interest" description="Disordered" evidence="14">
    <location>
        <begin position="1"/>
        <end position="30"/>
    </location>
</feature>
<accession>A0AAD5WVH8</accession>
<organism evidence="17 18">
    <name type="scientific">Zalerion maritima</name>
    <dbReference type="NCBI Taxonomy" id="339359"/>
    <lineage>
        <taxon>Eukaryota</taxon>
        <taxon>Fungi</taxon>
        <taxon>Dikarya</taxon>
        <taxon>Ascomycota</taxon>
        <taxon>Pezizomycotina</taxon>
        <taxon>Sordariomycetes</taxon>
        <taxon>Lulworthiomycetidae</taxon>
        <taxon>Lulworthiales</taxon>
        <taxon>Lulworthiaceae</taxon>
        <taxon>Zalerion</taxon>
    </lineage>
</organism>
<dbReference type="GO" id="GO:0003723">
    <property type="term" value="F:RNA binding"/>
    <property type="evidence" value="ECO:0007669"/>
    <property type="project" value="UniProtKB-KW"/>
</dbReference>
<dbReference type="GO" id="GO:0006508">
    <property type="term" value="P:proteolysis"/>
    <property type="evidence" value="ECO:0007669"/>
    <property type="project" value="UniProtKB-KW"/>
</dbReference>
<keyword evidence="18" id="KW-1185">Reference proteome</keyword>